<dbReference type="PANTHER" id="PTHR30629">
    <property type="entry name" value="PROPHAGE INTEGRASE"/>
    <property type="match status" value="1"/>
</dbReference>
<evidence type="ECO:0000256" key="3">
    <source>
        <dbReference type="ARBA" id="ARBA00023125"/>
    </source>
</evidence>
<dbReference type="PROSITE" id="PS51898">
    <property type="entry name" value="TYR_RECOMBINASE"/>
    <property type="match status" value="1"/>
</dbReference>
<dbReference type="GO" id="GO:0003677">
    <property type="term" value="F:DNA binding"/>
    <property type="evidence" value="ECO:0007669"/>
    <property type="project" value="UniProtKB-UniRule"/>
</dbReference>
<dbReference type="SUPFAM" id="SSF56349">
    <property type="entry name" value="DNA breaking-rejoining enzymes"/>
    <property type="match status" value="1"/>
</dbReference>
<feature type="domain" description="Core-binding (CB)" evidence="7">
    <location>
        <begin position="95"/>
        <end position="175"/>
    </location>
</feature>
<reference evidence="8 9" key="1">
    <citation type="submission" date="2015-06" db="EMBL/GenBank/DDBJ databases">
        <title>Improved classification and identification of acetic acid bacteria using matrix-assisted laser desorption/ionization time-of-flight mass spectrometry; Gluconobacter nephelii and Gluconobacter uchimurae are later heterotypic synonyms of Gluconobacter japonicus and Gluconobacter oxydans, respectively.</title>
        <authorList>
            <person name="Li L."/>
            <person name="Cleenwerck I."/>
            <person name="De Vuyst L."/>
            <person name="Vandamme P."/>
        </authorList>
    </citation>
    <scope>NUCLEOTIDE SEQUENCE [LARGE SCALE GENOMIC DNA]</scope>
    <source>
        <strain evidence="8 9">LMG 1545</strain>
    </source>
</reference>
<dbReference type="InterPro" id="IPR002104">
    <property type="entry name" value="Integrase_catalytic"/>
</dbReference>
<protein>
    <submittedName>
        <fullName evidence="8">Integrase</fullName>
    </submittedName>
</protein>
<feature type="domain" description="Tyr recombinase" evidence="6">
    <location>
        <begin position="197"/>
        <end position="369"/>
    </location>
</feature>
<name>A0A149V9T9_9PROT</name>
<dbReference type="PANTHER" id="PTHR30629:SF2">
    <property type="entry name" value="PROPHAGE INTEGRASE INTS-RELATED"/>
    <property type="match status" value="1"/>
</dbReference>
<dbReference type="InterPro" id="IPR004107">
    <property type="entry name" value="Integrase_SAM-like_N"/>
</dbReference>
<sequence length="394" mass="44094">MVKITKRSVEAAAKTGKEYFLWDDELRGFGLRVHPSGRKIYLAQFRAGGRIRRVNIGPHGPITPDQARTEAMKHLSDARLGSDPGAQRDRLRAAATMKEFAKRFLHEHVASHCKPSTQYEYGRCVDLFITPKLGTLKVIDVTRADVVELHQGLKETPYQANRVLGVLSIMFTLADTWGVRSDGINPCWKVRRYKEVKRERYLTPDELARLGKVLREADGEPEAATCIRLLLLTGCRLGEIQTLKWEHVDFRASVLRLPDSKTGAKVVPIGKAALDVLADIPRIEGNPYVITGKVEGQYLTDIQKPWRRLRARAGLDTLRIHDLRHSFASDALQLGADLTMIGRLLGHTQVQTTARYAHLKTTSIRITADTVSSSIDQNLNSPSYGVSSVKQDDD</sequence>
<dbReference type="Gene3D" id="1.10.443.10">
    <property type="entry name" value="Intergrase catalytic core"/>
    <property type="match status" value="1"/>
</dbReference>
<comment type="similarity">
    <text evidence="1">Belongs to the 'phage' integrase family.</text>
</comment>
<dbReference type="AlphaFoldDB" id="A0A149V9T9"/>
<evidence type="ECO:0000259" key="7">
    <source>
        <dbReference type="PROSITE" id="PS51900"/>
    </source>
</evidence>
<dbReference type="InterPro" id="IPR050808">
    <property type="entry name" value="Phage_Integrase"/>
</dbReference>
<dbReference type="Pfam" id="PF00589">
    <property type="entry name" value="Phage_integrase"/>
    <property type="match status" value="1"/>
</dbReference>
<dbReference type="PROSITE" id="PS51900">
    <property type="entry name" value="CB"/>
    <property type="match status" value="1"/>
</dbReference>
<evidence type="ECO:0000313" key="9">
    <source>
        <dbReference type="Proteomes" id="UP000075462"/>
    </source>
</evidence>
<evidence type="ECO:0000256" key="1">
    <source>
        <dbReference type="ARBA" id="ARBA00008857"/>
    </source>
</evidence>
<organism evidence="8 9">
    <name type="scientific">Acetobacter cerevisiae</name>
    <dbReference type="NCBI Taxonomy" id="178900"/>
    <lineage>
        <taxon>Bacteria</taxon>
        <taxon>Pseudomonadati</taxon>
        <taxon>Pseudomonadota</taxon>
        <taxon>Alphaproteobacteria</taxon>
        <taxon>Acetobacterales</taxon>
        <taxon>Acetobacteraceae</taxon>
        <taxon>Acetobacter</taxon>
    </lineage>
</organism>
<dbReference type="GO" id="GO:0015074">
    <property type="term" value="P:DNA integration"/>
    <property type="evidence" value="ECO:0007669"/>
    <property type="project" value="UniProtKB-KW"/>
</dbReference>
<dbReference type="InterPro" id="IPR025166">
    <property type="entry name" value="Integrase_DNA_bind_dom"/>
</dbReference>
<dbReference type="Pfam" id="PF13356">
    <property type="entry name" value="Arm-DNA-bind_3"/>
    <property type="match status" value="1"/>
</dbReference>
<dbReference type="RefSeq" id="WP_062273253.1">
    <property type="nucleotide sequence ID" value="NZ_LIAA01000038.1"/>
</dbReference>
<dbReference type="Pfam" id="PF14659">
    <property type="entry name" value="Phage_int_SAM_3"/>
    <property type="match status" value="1"/>
</dbReference>
<accession>A0A149V9T9</accession>
<dbReference type="Gene3D" id="1.10.150.130">
    <property type="match status" value="1"/>
</dbReference>
<dbReference type="InterPro" id="IPR044068">
    <property type="entry name" value="CB"/>
</dbReference>
<evidence type="ECO:0000256" key="5">
    <source>
        <dbReference type="PROSITE-ProRule" id="PRU01248"/>
    </source>
</evidence>
<dbReference type="InterPro" id="IPR013762">
    <property type="entry name" value="Integrase-like_cat_sf"/>
</dbReference>
<evidence type="ECO:0000256" key="2">
    <source>
        <dbReference type="ARBA" id="ARBA00022908"/>
    </source>
</evidence>
<comment type="caution">
    <text evidence="8">The sequence shown here is derived from an EMBL/GenBank/DDBJ whole genome shotgun (WGS) entry which is preliminary data.</text>
</comment>
<evidence type="ECO:0000313" key="8">
    <source>
        <dbReference type="EMBL" id="KXV77020.1"/>
    </source>
</evidence>
<dbReference type="PATRIC" id="fig|178900.7.peg.1722"/>
<dbReference type="OrthoDB" id="7298605at2"/>
<dbReference type="GO" id="GO:0006310">
    <property type="term" value="P:DNA recombination"/>
    <property type="evidence" value="ECO:0007669"/>
    <property type="project" value="UniProtKB-KW"/>
</dbReference>
<dbReference type="InterPro" id="IPR010998">
    <property type="entry name" value="Integrase_recombinase_N"/>
</dbReference>
<evidence type="ECO:0000259" key="6">
    <source>
        <dbReference type="PROSITE" id="PS51898"/>
    </source>
</evidence>
<keyword evidence="3 5" id="KW-0238">DNA-binding</keyword>
<dbReference type="InterPro" id="IPR038488">
    <property type="entry name" value="Integrase_DNA-bd_sf"/>
</dbReference>
<proteinExistence type="inferred from homology"/>
<dbReference type="CDD" id="cd00796">
    <property type="entry name" value="INT_Rci_Hp1_C"/>
    <property type="match status" value="1"/>
</dbReference>
<dbReference type="Gene3D" id="3.30.160.390">
    <property type="entry name" value="Integrase, DNA-binding domain"/>
    <property type="match status" value="1"/>
</dbReference>
<gene>
    <name evidence="8" type="ORF">AD954_09520</name>
</gene>
<keyword evidence="2" id="KW-0229">DNA integration</keyword>
<keyword evidence="4" id="KW-0233">DNA recombination</keyword>
<dbReference type="Proteomes" id="UP000075462">
    <property type="component" value="Unassembled WGS sequence"/>
</dbReference>
<dbReference type="InterPro" id="IPR011010">
    <property type="entry name" value="DNA_brk_join_enz"/>
</dbReference>
<dbReference type="EMBL" id="LIAA01000038">
    <property type="protein sequence ID" value="KXV77020.1"/>
    <property type="molecule type" value="Genomic_DNA"/>
</dbReference>
<evidence type="ECO:0000256" key="4">
    <source>
        <dbReference type="ARBA" id="ARBA00023172"/>
    </source>
</evidence>